<dbReference type="Gene3D" id="3.30.470.20">
    <property type="entry name" value="ATP-grasp fold, B domain"/>
    <property type="match status" value="1"/>
</dbReference>
<keyword evidence="3" id="KW-1185">Reference proteome</keyword>
<evidence type="ECO:0000256" key="1">
    <source>
        <dbReference type="SAM" id="MobiDB-lite"/>
    </source>
</evidence>
<dbReference type="SUPFAM" id="SSF56059">
    <property type="entry name" value="Glutathione synthetase ATP-binding domain-like"/>
    <property type="match status" value="1"/>
</dbReference>
<name>A0ABX7GSN5_9GAMM</name>
<evidence type="ECO:0000313" key="2">
    <source>
        <dbReference type="EMBL" id="QRN53309.1"/>
    </source>
</evidence>
<dbReference type="Proteomes" id="UP000663181">
    <property type="component" value="Chromosome"/>
</dbReference>
<accession>A0ABX7GSN5</accession>
<gene>
    <name evidence="2" type="ORF">ISN74_18060</name>
</gene>
<proteinExistence type="predicted"/>
<dbReference type="PANTHER" id="PTHR21621:SF0">
    <property type="entry name" value="BETA-CITRYLGLUTAMATE SYNTHASE B-RELATED"/>
    <property type="match status" value="1"/>
</dbReference>
<dbReference type="PANTHER" id="PTHR21621">
    <property type="entry name" value="RIBOSOMAL PROTEIN S6 MODIFICATION PROTEIN"/>
    <property type="match status" value="1"/>
</dbReference>
<protein>
    <recommendedName>
        <fullName evidence="4">ATP-grasp domain-containing protein</fullName>
    </recommendedName>
</protein>
<dbReference type="EMBL" id="CP064030">
    <property type="protein sequence ID" value="QRN53309.1"/>
    <property type="molecule type" value="Genomic_DNA"/>
</dbReference>
<sequence length="368" mass="42154">MTKMTSSPILILAPSTDPHAAAVHWALQRNRVDADWWPSMRPEGKAAPSIWIDERGIQMERPPSGNWRSAWHRRPQRPDPSPCQDADRTFLEREWRLYQKNLFDLSPTVTQALWVNAPLAAWQAESKLLQLQEAHNVSLRVPETVVTNHADDVRRFIKKCGRVVFKSFYPHTWHNTAKRELVAVGVVMLDDASVLPDDAVAMSPGIFQRYVDKAFDVRVTVIGDHYFAVKLGKAAGGAFLDWRAYSLEETLQVEPFDLPHELKQKLKALMQRLDLTFGCIDLVVDHDGNAFFLEVNQAGQFLFVEQRLTDLPLLQAMTAMLIAGRRDYRIEDSLPVRFKDYLSSDDFKRNEILIKEQVQTESLYSVEA</sequence>
<evidence type="ECO:0000313" key="3">
    <source>
        <dbReference type="Proteomes" id="UP000663181"/>
    </source>
</evidence>
<organism evidence="2 3">
    <name type="scientific">Dyella caseinilytica</name>
    <dbReference type="NCBI Taxonomy" id="1849581"/>
    <lineage>
        <taxon>Bacteria</taxon>
        <taxon>Pseudomonadati</taxon>
        <taxon>Pseudomonadota</taxon>
        <taxon>Gammaproteobacteria</taxon>
        <taxon>Lysobacterales</taxon>
        <taxon>Rhodanobacteraceae</taxon>
        <taxon>Dyella</taxon>
    </lineage>
</organism>
<reference evidence="2 3" key="1">
    <citation type="submission" date="2020-10" db="EMBL/GenBank/DDBJ databases">
        <title>Phylogeny of dyella-like bacteria.</title>
        <authorList>
            <person name="Fu J."/>
        </authorList>
    </citation>
    <scope>NUCLEOTIDE SEQUENCE [LARGE SCALE GENOMIC DNA]</scope>
    <source>
        <strain evidence="2 3">DHOB09</strain>
    </source>
</reference>
<feature type="region of interest" description="Disordered" evidence="1">
    <location>
        <begin position="62"/>
        <end position="85"/>
    </location>
</feature>
<evidence type="ECO:0008006" key="4">
    <source>
        <dbReference type="Google" id="ProtNLM"/>
    </source>
</evidence>